<feature type="transmembrane region" description="Helical" evidence="1">
    <location>
        <begin position="238"/>
        <end position="259"/>
    </location>
</feature>
<dbReference type="Proteomes" id="UP000599074">
    <property type="component" value="Unassembled WGS sequence"/>
</dbReference>
<keyword evidence="3" id="KW-1185">Reference proteome</keyword>
<sequence>MDAVIRMLAGLVRGLAGLLGEHRRDWVHALLAETDDLPARSARLAWLGGGLLLVTREVLMSRIIQALAFVAGAVGLVWIAWPGASTNSATPVNRMYVVGILVLLAGLPLLVRRYVGPVRVGWAPLSARLGGYAVVLALVAATAVQQRIGNQLGAYFPVIAPVWAMDVGFLLILAGYVAGLLVLTSRRVQFTRRILPAALGIGALTAGVLFALAPFGIGGAIEAASHSLHGGPAVPADYLLLACFALAALAIPVTVHAMATRLADRDNRPGLLTPAWQALLATGAAMATAAILVALFTTATAALLPHQVPLQPAAVCPACDPRAPVVPTNLRHEYQFEESVGSSGDGGMPLWFVPLIGILLGALRGHLRYYTPPAPQPKGLPERA</sequence>
<keyword evidence="1" id="KW-1133">Transmembrane helix</keyword>
<evidence type="ECO:0000313" key="3">
    <source>
        <dbReference type="Proteomes" id="UP000599074"/>
    </source>
</evidence>
<gene>
    <name evidence="2" type="ORF">Pme01_48310</name>
</gene>
<feature type="transmembrane region" description="Helical" evidence="1">
    <location>
        <begin position="96"/>
        <end position="115"/>
    </location>
</feature>
<accession>A0A8J3X388</accession>
<comment type="caution">
    <text evidence="2">The sequence shown here is derived from an EMBL/GenBank/DDBJ whole genome shotgun (WGS) entry which is preliminary data.</text>
</comment>
<proteinExistence type="predicted"/>
<feature type="transmembrane region" description="Helical" evidence="1">
    <location>
        <begin position="127"/>
        <end position="148"/>
    </location>
</feature>
<feature type="transmembrane region" description="Helical" evidence="1">
    <location>
        <begin position="154"/>
        <end position="183"/>
    </location>
</feature>
<evidence type="ECO:0000256" key="1">
    <source>
        <dbReference type="SAM" id="Phobius"/>
    </source>
</evidence>
<feature type="transmembrane region" description="Helical" evidence="1">
    <location>
        <begin position="195"/>
        <end position="218"/>
    </location>
</feature>
<dbReference type="RefSeq" id="WP_168113338.1">
    <property type="nucleotide sequence ID" value="NZ_BOON01000048.1"/>
</dbReference>
<keyword evidence="1" id="KW-0472">Membrane</keyword>
<evidence type="ECO:0000313" key="2">
    <source>
        <dbReference type="EMBL" id="GII25234.1"/>
    </source>
</evidence>
<protein>
    <submittedName>
        <fullName evidence="2">Uncharacterized protein</fullName>
    </submittedName>
</protein>
<feature type="transmembrane region" description="Helical" evidence="1">
    <location>
        <begin position="348"/>
        <end position="367"/>
    </location>
</feature>
<feature type="transmembrane region" description="Helical" evidence="1">
    <location>
        <begin position="63"/>
        <end position="84"/>
    </location>
</feature>
<organism evidence="2 3">
    <name type="scientific">Planosporangium mesophilum</name>
    <dbReference type="NCBI Taxonomy" id="689768"/>
    <lineage>
        <taxon>Bacteria</taxon>
        <taxon>Bacillati</taxon>
        <taxon>Actinomycetota</taxon>
        <taxon>Actinomycetes</taxon>
        <taxon>Micromonosporales</taxon>
        <taxon>Micromonosporaceae</taxon>
        <taxon>Planosporangium</taxon>
    </lineage>
</organism>
<feature type="transmembrane region" description="Helical" evidence="1">
    <location>
        <begin position="279"/>
        <end position="304"/>
    </location>
</feature>
<reference evidence="2" key="1">
    <citation type="submission" date="2021-01" db="EMBL/GenBank/DDBJ databases">
        <title>Whole genome shotgun sequence of Planosporangium mesophilum NBRC 109066.</title>
        <authorList>
            <person name="Komaki H."/>
            <person name="Tamura T."/>
        </authorList>
    </citation>
    <scope>NUCLEOTIDE SEQUENCE</scope>
    <source>
        <strain evidence="2">NBRC 109066</strain>
    </source>
</reference>
<keyword evidence="1" id="KW-0812">Transmembrane</keyword>
<dbReference type="AlphaFoldDB" id="A0A8J3X388"/>
<dbReference type="EMBL" id="BOON01000048">
    <property type="protein sequence ID" value="GII25234.1"/>
    <property type="molecule type" value="Genomic_DNA"/>
</dbReference>
<name>A0A8J3X388_9ACTN</name>